<dbReference type="AlphaFoldDB" id="S7PUZ3"/>
<dbReference type="HOGENOM" id="CLU_956606_0_0_1"/>
<dbReference type="SUPFAM" id="SSF52047">
    <property type="entry name" value="RNI-like"/>
    <property type="match status" value="1"/>
</dbReference>
<keyword evidence="2" id="KW-1185">Reference proteome</keyword>
<dbReference type="GeneID" id="19302733"/>
<accession>S7PUZ3</accession>
<evidence type="ECO:0000313" key="2">
    <source>
        <dbReference type="Proteomes" id="UP000030669"/>
    </source>
</evidence>
<gene>
    <name evidence="1" type="ORF">GLOTRDRAFT_133466</name>
</gene>
<proteinExistence type="predicted"/>
<name>S7PUZ3_GLOTA</name>
<protein>
    <recommendedName>
        <fullName evidence="3">F-box domain-containing protein</fullName>
    </recommendedName>
</protein>
<evidence type="ECO:0000313" key="1">
    <source>
        <dbReference type="EMBL" id="EPQ51147.1"/>
    </source>
</evidence>
<evidence type="ECO:0008006" key="3">
    <source>
        <dbReference type="Google" id="ProtNLM"/>
    </source>
</evidence>
<organism evidence="1 2">
    <name type="scientific">Gloeophyllum trabeum (strain ATCC 11539 / FP-39264 / Madison 617)</name>
    <name type="common">Brown rot fungus</name>
    <dbReference type="NCBI Taxonomy" id="670483"/>
    <lineage>
        <taxon>Eukaryota</taxon>
        <taxon>Fungi</taxon>
        <taxon>Dikarya</taxon>
        <taxon>Basidiomycota</taxon>
        <taxon>Agaricomycotina</taxon>
        <taxon>Agaricomycetes</taxon>
        <taxon>Gloeophyllales</taxon>
        <taxon>Gloeophyllaceae</taxon>
        <taxon>Gloeophyllum</taxon>
    </lineage>
</organism>
<dbReference type="Proteomes" id="UP000030669">
    <property type="component" value="Unassembled WGS sequence"/>
</dbReference>
<dbReference type="RefSeq" id="XP_007870573.1">
    <property type="nucleotide sequence ID" value="XM_007872382.1"/>
</dbReference>
<reference evidence="1 2" key="1">
    <citation type="journal article" date="2012" name="Science">
        <title>The Paleozoic origin of enzymatic lignin decomposition reconstructed from 31 fungal genomes.</title>
        <authorList>
            <person name="Floudas D."/>
            <person name="Binder M."/>
            <person name="Riley R."/>
            <person name="Barry K."/>
            <person name="Blanchette R.A."/>
            <person name="Henrissat B."/>
            <person name="Martinez A.T."/>
            <person name="Otillar R."/>
            <person name="Spatafora J.W."/>
            <person name="Yadav J.S."/>
            <person name="Aerts A."/>
            <person name="Benoit I."/>
            <person name="Boyd A."/>
            <person name="Carlson A."/>
            <person name="Copeland A."/>
            <person name="Coutinho P.M."/>
            <person name="de Vries R.P."/>
            <person name="Ferreira P."/>
            <person name="Findley K."/>
            <person name="Foster B."/>
            <person name="Gaskell J."/>
            <person name="Glotzer D."/>
            <person name="Gorecki P."/>
            <person name="Heitman J."/>
            <person name="Hesse C."/>
            <person name="Hori C."/>
            <person name="Igarashi K."/>
            <person name="Jurgens J.A."/>
            <person name="Kallen N."/>
            <person name="Kersten P."/>
            <person name="Kohler A."/>
            <person name="Kuees U."/>
            <person name="Kumar T.K.A."/>
            <person name="Kuo A."/>
            <person name="LaButti K."/>
            <person name="Larrondo L.F."/>
            <person name="Lindquist E."/>
            <person name="Ling A."/>
            <person name="Lombard V."/>
            <person name="Lucas S."/>
            <person name="Lundell T."/>
            <person name="Martin R."/>
            <person name="McLaughlin D.J."/>
            <person name="Morgenstern I."/>
            <person name="Morin E."/>
            <person name="Murat C."/>
            <person name="Nagy L.G."/>
            <person name="Nolan M."/>
            <person name="Ohm R.A."/>
            <person name="Patyshakuliyeva A."/>
            <person name="Rokas A."/>
            <person name="Ruiz-Duenas F.J."/>
            <person name="Sabat G."/>
            <person name="Salamov A."/>
            <person name="Samejima M."/>
            <person name="Schmutz J."/>
            <person name="Slot J.C."/>
            <person name="St John F."/>
            <person name="Stenlid J."/>
            <person name="Sun H."/>
            <person name="Sun S."/>
            <person name="Syed K."/>
            <person name="Tsang A."/>
            <person name="Wiebenga A."/>
            <person name="Young D."/>
            <person name="Pisabarro A."/>
            <person name="Eastwood D.C."/>
            <person name="Martin F."/>
            <person name="Cullen D."/>
            <person name="Grigoriev I.V."/>
            <person name="Hibbett D.S."/>
        </authorList>
    </citation>
    <scope>NUCLEOTIDE SEQUENCE [LARGE SCALE GENOMIC DNA]</scope>
    <source>
        <strain evidence="1 2">ATCC 11539</strain>
    </source>
</reference>
<dbReference type="KEGG" id="gtr:GLOTRDRAFT_133466"/>
<dbReference type="EMBL" id="KB469312">
    <property type="protein sequence ID" value="EPQ51147.1"/>
    <property type="molecule type" value="Genomic_DNA"/>
</dbReference>
<sequence length="291" mass="32940">MPYLDTVRLDYIDRDGHDAPFAAAPQIRCVYLSGIGADFNVNSFNWSSLEHLTIAGPGVAFIPCMAMLAESRNLLSLKLTLNGLTHEYMETWWGQAHPGPRYEKLHTLEVELDAMGVDFSFFTDWVFLPALRHLRVVGNIEFYSDIVSMISRDGCQLAYYLGNDWFTTGQELLKVFRAMPDLRILEMGGKWGAVWEFDKNVVERMTFTAGQPLDVQEYVLPKLESLAIHVTPNCYPQLVEAMLASRSNMGGEAPPTRLQYAQVGLHRWSIRDGGEPIREVDSVMHDPYGPF</sequence>